<gene>
    <name evidence="4" type="primary">rplQ</name>
    <name evidence="6" type="ORF">A3B13_01615</name>
</gene>
<evidence type="ECO:0000256" key="3">
    <source>
        <dbReference type="ARBA" id="ARBA00023274"/>
    </source>
</evidence>
<dbReference type="Pfam" id="PF01196">
    <property type="entry name" value="Ribosomal_L17"/>
    <property type="match status" value="1"/>
</dbReference>
<dbReference type="AlphaFoldDB" id="A0A1G2CG29"/>
<comment type="similarity">
    <text evidence="1 4 5">Belongs to the bacterial ribosomal protein bL17 family.</text>
</comment>
<evidence type="ECO:0000313" key="7">
    <source>
        <dbReference type="Proteomes" id="UP000176287"/>
    </source>
</evidence>
<protein>
    <recommendedName>
        <fullName evidence="4">Large ribosomal subunit protein bL17</fullName>
    </recommendedName>
</protein>
<dbReference type="EMBL" id="MHKZ01000027">
    <property type="protein sequence ID" value="OGZ00187.1"/>
    <property type="molecule type" value="Genomic_DNA"/>
</dbReference>
<keyword evidence="3 4" id="KW-0687">Ribonucleoprotein</keyword>
<dbReference type="Proteomes" id="UP000176287">
    <property type="component" value="Unassembled WGS sequence"/>
</dbReference>
<dbReference type="GO" id="GO:0022625">
    <property type="term" value="C:cytosolic large ribosomal subunit"/>
    <property type="evidence" value="ECO:0007669"/>
    <property type="project" value="TreeGrafter"/>
</dbReference>
<dbReference type="SUPFAM" id="SSF64263">
    <property type="entry name" value="Prokaryotic ribosomal protein L17"/>
    <property type="match status" value="1"/>
</dbReference>
<dbReference type="GO" id="GO:0003735">
    <property type="term" value="F:structural constituent of ribosome"/>
    <property type="evidence" value="ECO:0007669"/>
    <property type="project" value="InterPro"/>
</dbReference>
<evidence type="ECO:0000256" key="1">
    <source>
        <dbReference type="ARBA" id="ARBA00008777"/>
    </source>
</evidence>
<evidence type="ECO:0000313" key="6">
    <source>
        <dbReference type="EMBL" id="OGZ00187.1"/>
    </source>
</evidence>
<dbReference type="InterPro" id="IPR000456">
    <property type="entry name" value="Ribosomal_bL17"/>
</dbReference>
<dbReference type="NCBIfam" id="TIGR00059">
    <property type="entry name" value="L17"/>
    <property type="match status" value="1"/>
</dbReference>
<dbReference type="InterPro" id="IPR047859">
    <property type="entry name" value="Ribosomal_bL17_CS"/>
</dbReference>
<sequence length="117" mass="13576">MQHRKKGKKFHRLTGRRKSFMRNLVCNLVRDGKIETTEIRAKAIRPLAEKMVTIAKKGDLASRRLLLRRLHDKDTVGKLMEDIGPRYKERKGGFLRVIKSGKSRKRDSASVAFIEFV</sequence>
<dbReference type="GO" id="GO:0006412">
    <property type="term" value="P:translation"/>
    <property type="evidence" value="ECO:0007669"/>
    <property type="project" value="UniProtKB-UniRule"/>
</dbReference>
<dbReference type="PANTHER" id="PTHR14413">
    <property type="entry name" value="RIBOSOMAL PROTEIN L17"/>
    <property type="match status" value="1"/>
</dbReference>
<proteinExistence type="inferred from homology"/>
<evidence type="ECO:0000256" key="2">
    <source>
        <dbReference type="ARBA" id="ARBA00022980"/>
    </source>
</evidence>
<dbReference type="Gene3D" id="3.90.1030.10">
    <property type="entry name" value="Ribosomal protein L17"/>
    <property type="match status" value="1"/>
</dbReference>
<accession>A0A1G2CG29</accession>
<reference evidence="6 7" key="1">
    <citation type="journal article" date="2016" name="Nat. Commun.">
        <title>Thousands of microbial genomes shed light on interconnected biogeochemical processes in an aquifer system.</title>
        <authorList>
            <person name="Anantharaman K."/>
            <person name="Brown C.T."/>
            <person name="Hug L.A."/>
            <person name="Sharon I."/>
            <person name="Castelle C.J."/>
            <person name="Probst A.J."/>
            <person name="Thomas B.C."/>
            <person name="Singh A."/>
            <person name="Wilkins M.J."/>
            <person name="Karaoz U."/>
            <person name="Brodie E.L."/>
            <person name="Williams K.H."/>
            <person name="Hubbard S.S."/>
            <person name="Banfield J.F."/>
        </authorList>
    </citation>
    <scope>NUCLEOTIDE SEQUENCE [LARGE SCALE GENOMIC DNA]</scope>
</reference>
<dbReference type="PROSITE" id="PS01167">
    <property type="entry name" value="RIBOSOMAL_L17"/>
    <property type="match status" value="1"/>
</dbReference>
<organism evidence="6 7">
    <name type="scientific">Candidatus Liptonbacteria bacterium RIFCSPLOWO2_01_FULL_45_15</name>
    <dbReference type="NCBI Taxonomy" id="1798649"/>
    <lineage>
        <taxon>Bacteria</taxon>
        <taxon>Candidatus Liptoniibacteriota</taxon>
    </lineage>
</organism>
<comment type="subunit">
    <text evidence="4">Part of the 50S ribosomal subunit. Contacts protein L32.</text>
</comment>
<dbReference type="HAMAP" id="MF_01368">
    <property type="entry name" value="Ribosomal_bL17"/>
    <property type="match status" value="1"/>
</dbReference>
<name>A0A1G2CG29_9BACT</name>
<dbReference type="InterPro" id="IPR036373">
    <property type="entry name" value="Ribosomal_bL17_sf"/>
</dbReference>
<dbReference type="STRING" id="1798649.A3B13_01615"/>
<dbReference type="PANTHER" id="PTHR14413:SF16">
    <property type="entry name" value="LARGE RIBOSOMAL SUBUNIT PROTEIN BL17M"/>
    <property type="match status" value="1"/>
</dbReference>
<evidence type="ECO:0000256" key="4">
    <source>
        <dbReference type="HAMAP-Rule" id="MF_01368"/>
    </source>
</evidence>
<evidence type="ECO:0000256" key="5">
    <source>
        <dbReference type="RuleBase" id="RU000660"/>
    </source>
</evidence>
<keyword evidence="2 4" id="KW-0689">Ribosomal protein</keyword>
<comment type="caution">
    <text evidence="6">The sequence shown here is derived from an EMBL/GenBank/DDBJ whole genome shotgun (WGS) entry which is preliminary data.</text>
</comment>